<dbReference type="InterPro" id="IPR045738">
    <property type="entry name" value="DUF6088"/>
</dbReference>
<proteinExistence type="predicted"/>
<dbReference type="Pfam" id="PF19570">
    <property type="entry name" value="DUF6088"/>
    <property type="match status" value="1"/>
</dbReference>
<accession>A0A5J4PG60</accession>
<dbReference type="AlphaFoldDB" id="A0A5J4PG60"/>
<dbReference type="EMBL" id="SNRY01008468">
    <property type="protein sequence ID" value="KAA6308475.1"/>
    <property type="molecule type" value="Genomic_DNA"/>
</dbReference>
<evidence type="ECO:0008006" key="2">
    <source>
        <dbReference type="Google" id="ProtNLM"/>
    </source>
</evidence>
<name>A0A5J4PG60_9ZZZZ</name>
<reference evidence="1" key="1">
    <citation type="submission" date="2019-03" db="EMBL/GenBank/DDBJ databases">
        <title>Single cell metagenomics reveals metabolic interactions within the superorganism composed of flagellate Streblomastix strix and complex community of Bacteroidetes bacteria on its surface.</title>
        <authorList>
            <person name="Treitli S.C."/>
            <person name="Kolisko M."/>
            <person name="Husnik F."/>
            <person name="Keeling P."/>
            <person name="Hampl V."/>
        </authorList>
    </citation>
    <scope>NUCLEOTIDE SEQUENCE</scope>
    <source>
        <strain evidence="1">STM</strain>
    </source>
</reference>
<organism evidence="1">
    <name type="scientific">termite gut metagenome</name>
    <dbReference type="NCBI Taxonomy" id="433724"/>
    <lineage>
        <taxon>unclassified sequences</taxon>
        <taxon>metagenomes</taxon>
        <taxon>organismal metagenomes</taxon>
    </lineage>
</organism>
<protein>
    <recommendedName>
        <fullName evidence="2">AbiEi antitoxin C-terminal domain-containing protein</fullName>
    </recommendedName>
</protein>
<comment type="caution">
    <text evidence="1">The sequence shown here is derived from an EMBL/GenBank/DDBJ whole genome shotgun (WGS) entry which is preliminary data.</text>
</comment>
<sequence>MNFALSQKSCIFVTEYRINDMQSTHQQILNIILGFEQGRIFFPEQFNFIGSNDSVRQSLSRICKEGIIIRLSKGVYLYPLIDKELGLLFPSVENVAKAISKRDKSRIQPTGVFALNKLGLSTQVPMKVVFLTDGIPRKISIGKQAITFKQTAPKNFCFRGEITPLVVAALKEIGK</sequence>
<feature type="non-terminal residue" evidence="1">
    <location>
        <position position="175"/>
    </location>
</feature>
<evidence type="ECO:0000313" key="1">
    <source>
        <dbReference type="EMBL" id="KAA6308475.1"/>
    </source>
</evidence>
<gene>
    <name evidence="1" type="ORF">EZS27_039866</name>
</gene>